<accession>A0A344TQ03</accession>
<keyword evidence="2" id="KW-1185">Reference proteome</keyword>
<gene>
    <name evidence="1" type="ORF">DR864_24805</name>
</gene>
<evidence type="ECO:0000313" key="2">
    <source>
        <dbReference type="Proteomes" id="UP000251993"/>
    </source>
</evidence>
<dbReference type="KEGG" id="run:DR864_24805"/>
<proteinExistence type="predicted"/>
<dbReference type="Pfam" id="PF14092">
    <property type="entry name" value="DUF4270"/>
    <property type="match status" value="1"/>
</dbReference>
<dbReference type="Proteomes" id="UP000251993">
    <property type="component" value="Chromosome"/>
</dbReference>
<dbReference type="OrthoDB" id="1092930at2"/>
<organism evidence="1 2">
    <name type="scientific">Runella rosea</name>
    <dbReference type="NCBI Taxonomy" id="2259595"/>
    <lineage>
        <taxon>Bacteria</taxon>
        <taxon>Pseudomonadati</taxon>
        <taxon>Bacteroidota</taxon>
        <taxon>Cytophagia</taxon>
        <taxon>Cytophagales</taxon>
        <taxon>Spirosomataceae</taxon>
        <taxon>Runella</taxon>
    </lineage>
</organism>
<sequence length="477" mass="52643">MNCPNASLNWLKKTKTIPTLITTYIMNWPAKTAGLLVIAFAILLAACEAPKEIGLPPEVIAEVQFTDTVTVRTSTVLLDSVRTSNAQQMLVGNYRDPIFGRVSAQPFFEMGQTLNLNSDGSTNTYVFDSLRLNVAYSYLYGDTLQPFEVKLHRLSDSLRTGKTYYNNSSIPYDAAALASVKFNPTPSTNNTFQFKLPNTLGQQLLDLSGKTEGSTALKFAQQLRGFTLVPSASNGMVIGFSPATSGISLNLYYHITNDTVAYVFRVPMLKRFNQMQADRQGTALSQIQPLKPLPAAQTKGLNYVQDALGIVTKVEFPYLSKLFGEGRVAINRAELNIVPNQPEHVGGLYGLPSTLTMAETDETNRVLRSKGDTELLLPVDGATFQSYVLPQIVPYTSKFRNYNFVLTTYLQAVSIGFKKSTALLLMPTSQGSTLQSYVSGNQALSSFYPFINNKVDRLTINPTPENVKLRIFYTVTK</sequence>
<evidence type="ECO:0008006" key="3">
    <source>
        <dbReference type="Google" id="ProtNLM"/>
    </source>
</evidence>
<dbReference type="EMBL" id="CP030850">
    <property type="protein sequence ID" value="AXE20724.1"/>
    <property type="molecule type" value="Genomic_DNA"/>
</dbReference>
<dbReference type="InterPro" id="IPR025366">
    <property type="entry name" value="DUF4270"/>
</dbReference>
<dbReference type="AlphaFoldDB" id="A0A344TQ03"/>
<evidence type="ECO:0000313" key="1">
    <source>
        <dbReference type="EMBL" id="AXE20724.1"/>
    </source>
</evidence>
<protein>
    <recommendedName>
        <fullName evidence="3">DUF4270 family protein</fullName>
    </recommendedName>
</protein>
<reference evidence="1 2" key="1">
    <citation type="submission" date="2018-07" db="EMBL/GenBank/DDBJ databases">
        <title>Genome sequencing of Runella.</title>
        <authorList>
            <person name="Baek M.-G."/>
            <person name="Yi H."/>
        </authorList>
    </citation>
    <scope>NUCLEOTIDE SEQUENCE [LARGE SCALE GENOMIC DNA]</scope>
    <source>
        <strain evidence="1 2">HYN0085</strain>
    </source>
</reference>
<name>A0A344TQ03_9BACT</name>